<reference evidence="1" key="2">
    <citation type="submission" date="2020-02" db="EMBL/GenBank/DDBJ databases">
        <title>Flavobacterium profundi sp. nov., isolated from a deep-sea seamount.</title>
        <authorList>
            <person name="Zhang D.-C."/>
        </authorList>
    </citation>
    <scope>NUCLEOTIDE SEQUENCE</scope>
    <source>
        <strain evidence="1">EC11</strain>
    </source>
</reference>
<evidence type="ECO:0000313" key="1">
    <source>
        <dbReference type="EMBL" id="NHN26278.1"/>
    </source>
</evidence>
<protein>
    <submittedName>
        <fullName evidence="1">Uncharacterized protein</fullName>
    </submittedName>
</protein>
<gene>
    <name evidence="1" type="ORF">FIA58_011370</name>
</gene>
<dbReference type="RefSeq" id="WP_140962600.1">
    <property type="nucleotide sequence ID" value="NZ_VEVQ02000006.1"/>
</dbReference>
<keyword evidence="2" id="KW-1185">Reference proteome</keyword>
<dbReference type="Proteomes" id="UP000817854">
    <property type="component" value="Unassembled WGS sequence"/>
</dbReference>
<evidence type="ECO:0000313" key="2">
    <source>
        <dbReference type="Proteomes" id="UP000817854"/>
    </source>
</evidence>
<accession>A0ABX0IUR3</accession>
<proteinExistence type="predicted"/>
<organism evidence="1 2">
    <name type="scientific">Flavobacterium jejuense</name>
    <dbReference type="NCBI Taxonomy" id="1544455"/>
    <lineage>
        <taxon>Bacteria</taxon>
        <taxon>Pseudomonadati</taxon>
        <taxon>Bacteroidota</taxon>
        <taxon>Flavobacteriia</taxon>
        <taxon>Flavobacteriales</taxon>
        <taxon>Flavobacteriaceae</taxon>
        <taxon>Flavobacterium</taxon>
    </lineage>
</organism>
<dbReference type="EMBL" id="VEVQ02000006">
    <property type="protein sequence ID" value="NHN26278.1"/>
    <property type="molecule type" value="Genomic_DNA"/>
</dbReference>
<comment type="caution">
    <text evidence="1">The sequence shown here is derived from an EMBL/GenBank/DDBJ whole genome shotgun (WGS) entry which is preliminary data.</text>
</comment>
<name>A0ABX0IUR3_9FLAO</name>
<sequence length="112" mass="13432">MNRTKNIDDTCELIKESLNDTLNKKGYELIKQEYHEESFGSRFFVWVNRIEKHCFRLIWDGKDSWFVLEESPYVYDSEKVAWADVIIVPFDSNVKKSEYKIELTKSIIEEIE</sequence>
<reference evidence="1" key="1">
    <citation type="submission" date="2019-05" db="EMBL/GenBank/DDBJ databases">
        <authorList>
            <person name="Lianzixin W."/>
        </authorList>
    </citation>
    <scope>NUCLEOTIDE SEQUENCE</scope>
    <source>
        <strain evidence="1">EC11</strain>
    </source>
</reference>